<comment type="caution">
    <text evidence="8">The sequence shown here is derived from an EMBL/GenBank/DDBJ whole genome shotgun (WGS) entry which is preliminary data.</text>
</comment>
<dbReference type="OrthoDB" id="5801564at2"/>
<dbReference type="GO" id="GO:0009279">
    <property type="term" value="C:cell outer membrane"/>
    <property type="evidence" value="ECO:0007669"/>
    <property type="project" value="UniProtKB-SubCell"/>
</dbReference>
<dbReference type="PANTHER" id="PTHR38098">
    <property type="entry name" value="LPS-ASSEMBLY LIPOPROTEIN LPTE"/>
    <property type="match status" value="1"/>
</dbReference>
<evidence type="ECO:0000256" key="3">
    <source>
        <dbReference type="ARBA" id="ARBA00023139"/>
    </source>
</evidence>
<evidence type="ECO:0000256" key="2">
    <source>
        <dbReference type="ARBA" id="ARBA00023136"/>
    </source>
</evidence>
<dbReference type="GO" id="GO:0001530">
    <property type="term" value="F:lipopolysaccharide binding"/>
    <property type="evidence" value="ECO:0007669"/>
    <property type="project" value="TreeGrafter"/>
</dbReference>
<dbReference type="STRING" id="642227.HA49_09020"/>
<evidence type="ECO:0000256" key="7">
    <source>
        <dbReference type="SAM" id="MobiDB-lite"/>
    </source>
</evidence>
<comment type="subcellular location">
    <subcellularLocation>
        <location evidence="6">Cell outer membrane</location>
        <topology evidence="6">Lipid-anchor</topology>
    </subcellularLocation>
</comment>
<dbReference type="PROSITE" id="PS51257">
    <property type="entry name" value="PROKAR_LIPOPROTEIN"/>
    <property type="match status" value="1"/>
</dbReference>
<dbReference type="PANTHER" id="PTHR38098:SF1">
    <property type="entry name" value="LPS-ASSEMBLY LIPOPROTEIN LPTE"/>
    <property type="match status" value="1"/>
</dbReference>
<feature type="region of interest" description="Disordered" evidence="7">
    <location>
        <begin position="175"/>
        <end position="198"/>
    </location>
</feature>
<keyword evidence="2 6" id="KW-0472">Membrane</keyword>
<evidence type="ECO:0000256" key="6">
    <source>
        <dbReference type="HAMAP-Rule" id="MF_01186"/>
    </source>
</evidence>
<gene>
    <name evidence="6" type="primary">lptE</name>
    <name evidence="8" type="ORF">HA49_09020</name>
</gene>
<comment type="subunit">
    <text evidence="6">Component of the lipopolysaccharide transport and assembly complex. Interacts with LptD.</text>
</comment>
<evidence type="ECO:0000313" key="8">
    <source>
        <dbReference type="EMBL" id="KGD75350.1"/>
    </source>
</evidence>
<dbReference type="NCBIfam" id="NF008062">
    <property type="entry name" value="PRK10796.1"/>
    <property type="match status" value="1"/>
</dbReference>
<dbReference type="Pfam" id="PF04390">
    <property type="entry name" value="LptE"/>
    <property type="match status" value="1"/>
</dbReference>
<dbReference type="Proteomes" id="UP000029577">
    <property type="component" value="Unassembled WGS sequence"/>
</dbReference>
<dbReference type="RefSeq" id="WP_038019085.1">
    <property type="nucleotide sequence ID" value="NZ_JPKR02000004.1"/>
</dbReference>
<comment type="similarity">
    <text evidence="6">Belongs to the LptE lipoprotein family.</text>
</comment>
<dbReference type="EMBL" id="JPKR02000004">
    <property type="protein sequence ID" value="KGD75350.1"/>
    <property type="molecule type" value="Genomic_DNA"/>
</dbReference>
<dbReference type="AlphaFoldDB" id="A0A095VL35"/>
<sequence>MRQFFSTLILAVAVLATAGCGFHTRGTTQIPKEMQTMILTSNDPYGPLARTVRQELRLNAITLVDDSADRRNSIPSLRLEAENTGRSTASVFIDGTAAEYQLHLTVTAQVLLPGKGIYPLSTTVYRTFFDNSGVPLAKDSEQDMIYQEMRVRAAEQLVRQLIAVHAAQLNTAETLPAPETITSHSGQQSDTAGSATSQ</sequence>
<keyword evidence="1 6" id="KW-0732">Signal</keyword>
<dbReference type="InterPro" id="IPR007485">
    <property type="entry name" value="LPS_assembly_LptE"/>
</dbReference>
<dbReference type="GO" id="GO:0015920">
    <property type="term" value="P:lipopolysaccharide transport"/>
    <property type="evidence" value="ECO:0007669"/>
    <property type="project" value="TreeGrafter"/>
</dbReference>
<keyword evidence="9" id="KW-1185">Reference proteome</keyword>
<dbReference type="GO" id="GO:0043165">
    <property type="term" value="P:Gram-negative-bacterium-type cell outer membrane assembly"/>
    <property type="evidence" value="ECO:0007669"/>
    <property type="project" value="UniProtKB-UniRule"/>
</dbReference>
<dbReference type="Gene3D" id="3.30.160.150">
    <property type="entry name" value="Lipoprotein like domain"/>
    <property type="match status" value="1"/>
</dbReference>
<protein>
    <recommendedName>
        <fullName evidence="6">LPS-assembly lipoprotein LptE</fullName>
    </recommendedName>
</protein>
<dbReference type="eggNOG" id="COG2980">
    <property type="taxonomic scope" value="Bacteria"/>
</dbReference>
<reference evidence="8" key="1">
    <citation type="submission" date="2014-12" db="EMBL/GenBank/DDBJ databases">
        <title>The draft genome of the Tatumella morbirosei type strain, LMG23360T isolated from pineapple rot.</title>
        <authorList>
            <person name="Smits T.H."/>
            <person name="Palmer M."/>
            <person name="Venter S.N."/>
            <person name="Duffy B."/>
            <person name="Steenkamp E.T."/>
            <person name="Chan W.Y."/>
            <person name="Coutinho T.A."/>
            <person name="Coetzee M.P."/>
            <person name="De Maayer P."/>
        </authorList>
    </citation>
    <scope>NUCLEOTIDE SEQUENCE [LARGE SCALE GENOMIC DNA]</scope>
    <source>
        <strain evidence="8">LMG 23360</strain>
    </source>
</reference>
<evidence type="ECO:0000313" key="9">
    <source>
        <dbReference type="Proteomes" id="UP000029577"/>
    </source>
</evidence>
<name>A0A095VL35_9GAMM</name>
<keyword evidence="4 6" id="KW-0998">Cell outer membrane</keyword>
<keyword evidence="3 6" id="KW-0564">Palmitate</keyword>
<dbReference type="HAMAP" id="MF_01186">
    <property type="entry name" value="LPS_assembly_LptE"/>
    <property type="match status" value="1"/>
</dbReference>
<comment type="function">
    <text evidence="6">Together with LptD, is involved in the assembly of lipopolysaccharide (LPS) at the surface of the outer membrane. Required for the proper assembly of LptD. Binds LPS and may serve as the LPS recognition site at the outer membrane.</text>
</comment>
<proteinExistence type="inferred from homology"/>
<keyword evidence="5 6" id="KW-0449">Lipoprotein</keyword>
<organism evidence="8 9">
    <name type="scientific">Tatumella morbirosei</name>
    <dbReference type="NCBI Taxonomy" id="642227"/>
    <lineage>
        <taxon>Bacteria</taxon>
        <taxon>Pseudomonadati</taxon>
        <taxon>Pseudomonadota</taxon>
        <taxon>Gammaproteobacteria</taxon>
        <taxon>Enterobacterales</taxon>
        <taxon>Erwiniaceae</taxon>
        <taxon>Tatumella</taxon>
    </lineage>
</organism>
<dbReference type="GO" id="GO:1990351">
    <property type="term" value="C:transporter complex"/>
    <property type="evidence" value="ECO:0007669"/>
    <property type="project" value="TreeGrafter"/>
</dbReference>
<evidence type="ECO:0000256" key="1">
    <source>
        <dbReference type="ARBA" id="ARBA00022729"/>
    </source>
</evidence>
<evidence type="ECO:0000256" key="4">
    <source>
        <dbReference type="ARBA" id="ARBA00023237"/>
    </source>
</evidence>
<accession>A0A095VL35</accession>
<feature type="compositionally biased region" description="Polar residues" evidence="7">
    <location>
        <begin position="180"/>
        <end position="198"/>
    </location>
</feature>
<evidence type="ECO:0000256" key="5">
    <source>
        <dbReference type="ARBA" id="ARBA00023288"/>
    </source>
</evidence>